<dbReference type="EMBL" id="FTMS01000006">
    <property type="protein sequence ID" value="SIQ29367.1"/>
    <property type="molecule type" value="Genomic_DNA"/>
</dbReference>
<sequence length="89" mass="9719">MKNPDGTGKVCARRETACDESMPTAGVRENPFEQPASVGSYTDSGLIQSKARRITLTVRLSRKNRILGLTKLINLMGETSGVCWSSSTW</sequence>
<reference evidence="2 3" key="1">
    <citation type="submission" date="2017-01" db="EMBL/GenBank/DDBJ databases">
        <authorList>
            <person name="Mah S.A."/>
            <person name="Swanson W.J."/>
            <person name="Moy G.W."/>
            <person name="Vacquier V.D."/>
        </authorList>
    </citation>
    <scope>NUCLEOTIDE SEQUENCE [LARGE SCALE GENOMIC DNA]</scope>
    <source>
        <strain evidence="2 3">ASpG1</strain>
    </source>
</reference>
<name>A0A1N6RKP3_9SPIO</name>
<evidence type="ECO:0000313" key="2">
    <source>
        <dbReference type="EMBL" id="SIQ29367.1"/>
    </source>
</evidence>
<dbReference type="AlphaFoldDB" id="A0A1N6RKP3"/>
<dbReference type="Proteomes" id="UP000186400">
    <property type="component" value="Unassembled WGS sequence"/>
</dbReference>
<proteinExistence type="predicted"/>
<feature type="region of interest" description="Disordered" evidence="1">
    <location>
        <begin position="19"/>
        <end position="39"/>
    </location>
</feature>
<gene>
    <name evidence="2" type="ORF">SAMN05920897_106147</name>
</gene>
<accession>A0A1N6RKP3</accession>
<keyword evidence="3" id="KW-1185">Reference proteome</keyword>
<evidence type="ECO:0000256" key="1">
    <source>
        <dbReference type="SAM" id="MobiDB-lite"/>
    </source>
</evidence>
<organism evidence="2 3">
    <name type="scientific">Alkalispirochaeta americana</name>
    <dbReference type="NCBI Taxonomy" id="159291"/>
    <lineage>
        <taxon>Bacteria</taxon>
        <taxon>Pseudomonadati</taxon>
        <taxon>Spirochaetota</taxon>
        <taxon>Spirochaetia</taxon>
        <taxon>Spirochaetales</taxon>
        <taxon>Spirochaetaceae</taxon>
        <taxon>Alkalispirochaeta</taxon>
    </lineage>
</organism>
<evidence type="ECO:0000313" key="3">
    <source>
        <dbReference type="Proteomes" id="UP000186400"/>
    </source>
</evidence>
<protein>
    <submittedName>
        <fullName evidence="2">Uncharacterized protein</fullName>
    </submittedName>
</protein>